<dbReference type="GO" id="GO:0042176">
    <property type="term" value="P:regulation of protein catabolic process"/>
    <property type="evidence" value="ECO:0007669"/>
    <property type="project" value="InterPro"/>
</dbReference>
<dbReference type="InterPro" id="IPR011989">
    <property type="entry name" value="ARM-like"/>
</dbReference>
<accession>A0A0H5R5N8</accession>
<dbReference type="Pfam" id="PF18051">
    <property type="entry name" value="RPN1_C"/>
    <property type="match status" value="1"/>
</dbReference>
<organism evidence="7">
    <name type="scientific">Spongospora subterranea</name>
    <dbReference type="NCBI Taxonomy" id="70186"/>
    <lineage>
        <taxon>Eukaryota</taxon>
        <taxon>Sar</taxon>
        <taxon>Rhizaria</taxon>
        <taxon>Endomyxa</taxon>
        <taxon>Phytomyxea</taxon>
        <taxon>Plasmodiophorida</taxon>
        <taxon>Plasmodiophoridae</taxon>
        <taxon>Spongospora</taxon>
    </lineage>
</organism>
<dbReference type="GO" id="GO:0034515">
    <property type="term" value="C:proteasome storage granule"/>
    <property type="evidence" value="ECO:0007669"/>
    <property type="project" value="TreeGrafter"/>
</dbReference>
<feature type="domain" description="RPN1 N-terminal" evidence="5">
    <location>
        <begin position="88"/>
        <end position="384"/>
    </location>
</feature>
<dbReference type="Gene3D" id="1.25.10.10">
    <property type="entry name" value="Leucine-rich Repeat Variant"/>
    <property type="match status" value="1"/>
</dbReference>
<evidence type="ECO:0000256" key="3">
    <source>
        <dbReference type="ARBA" id="ARBA00022942"/>
    </source>
</evidence>
<dbReference type="EMBL" id="HACM01008655">
    <property type="protein sequence ID" value="CRZ09097.1"/>
    <property type="molecule type" value="Transcribed_RNA"/>
</dbReference>
<dbReference type="GO" id="GO:0008540">
    <property type="term" value="C:proteasome regulatory particle, base subcomplex"/>
    <property type="evidence" value="ECO:0007669"/>
    <property type="project" value="TreeGrafter"/>
</dbReference>
<dbReference type="PIRSF" id="PIRSF015965">
    <property type="entry name" value="26S_Psome_Rpn1"/>
    <property type="match status" value="1"/>
</dbReference>
<dbReference type="PANTHER" id="PTHR10943">
    <property type="entry name" value="26S PROTEASOME NON-ATPASE REGULATORY SUBUNIT"/>
    <property type="match status" value="1"/>
</dbReference>
<dbReference type="GO" id="GO:0043161">
    <property type="term" value="P:proteasome-mediated ubiquitin-dependent protein catabolic process"/>
    <property type="evidence" value="ECO:0007669"/>
    <property type="project" value="TreeGrafter"/>
</dbReference>
<feature type="non-terminal residue" evidence="7">
    <location>
        <position position="1"/>
    </location>
</feature>
<evidence type="ECO:0000313" key="7">
    <source>
        <dbReference type="EMBL" id="CRZ09097.1"/>
    </source>
</evidence>
<dbReference type="AlphaFoldDB" id="A0A0H5R5N8"/>
<evidence type="ECO:0000256" key="4">
    <source>
        <dbReference type="SAM" id="MobiDB-lite"/>
    </source>
</evidence>
<dbReference type="InterPro" id="IPR002015">
    <property type="entry name" value="Proteasome/cyclosome_rpt"/>
</dbReference>
<dbReference type="Pfam" id="PF17781">
    <property type="entry name" value="RPN1_RPN2_N"/>
    <property type="match status" value="1"/>
</dbReference>
<dbReference type="InterPro" id="IPR041433">
    <property type="entry name" value="RPN1_C"/>
</dbReference>
<feature type="region of interest" description="Disordered" evidence="4">
    <location>
        <begin position="36"/>
        <end position="78"/>
    </location>
</feature>
<comment type="similarity">
    <text evidence="1">Belongs to the proteasome subunit S2 family.</text>
</comment>
<feature type="domain" description="26S proteasome non-ATPase regulatory subunit RPN1 C-terminal" evidence="6">
    <location>
        <begin position="867"/>
        <end position="919"/>
    </location>
</feature>
<keyword evidence="3" id="KW-0647">Proteasome</keyword>
<dbReference type="InterPro" id="IPR016643">
    <property type="entry name" value="26S_Psome_Rpn1"/>
</dbReference>
<protein>
    <recommendedName>
        <fullName evidence="8">RPN1 N-terminal domain-containing protein</fullName>
    </recommendedName>
</protein>
<dbReference type="Pfam" id="PF01851">
    <property type="entry name" value="PC_rep"/>
    <property type="match status" value="2"/>
</dbReference>
<sequence length="928" mass="102115">NAAHNNIISKHRDRTPIAEFNSIGVMSNEKPLATVLVPSEDETDEQKKTRLNKEKLPLSRRPDNKGKPEDEDPYADMNEEDRILKERLDQLMETLADKSRKAEYAATLEALRTEIRSATSSMTSVPKPLKFLREHYNDFKKYHSEFTSPTEKVYLADILSVIGMTLPTDEGESLKFRISGSKDAIGTWGHEYVRFIAGEVGQEYTRRMEKEERLDELMELVDQILAFDMQQNAEAEACDLLIEVDCLEKIRKLIKPDNFARTCGYLLRTSNYVADSEEQLKTLRVVYDIYCQCGALPDALRVAIKMNSRPLILEVFASCKDDIVLKQLGFIMASQKLVLPEFEEDDAMMEIVGNGKLHDHFMSLAKELDVLEPKTPEDIYKTHLMDSSRSTRKKTGAVAVDSAKQNLASTYVNAFVNAGFGKDLLMTPEGSDWMYKNKEHGMLSATASVGLILLWDLEMGFSAIDKYSYNTQEYLRAGALLATGMVSSGVSSEMDAAFGLLSEVVGNSSKYTKICAVMGLGISYAGTDKAEVNELLMPILSDSSQSMEILGHAAMSLGLVNVGTANDEISGVILECLMERPAVELDDPCARFLAIGLGLLYLGKGEACEAILEACQVVEHSIKLLLEVIIQSCAFAATGNVLQVQKLLSVVGEHLENEESSKHLAAATIGIAAVALGETLGATMALRTFDNMLQYCEVVPRRAVPLALGLLSVSNPQVAVVETLSKLSHDHDEEVSQNAILALGFVGAGTNNSRIAQMLRQLAVYYQKEANHLFLVRIAQGLLHLGKGLLSLSPNYSDNLLLSKVGLGSLLVFFFHCLDMKNTILGERHYLLFSLVPAIRARMLTTLDENLNPLPVSVRVGQAVDTVGQAGSPKTITSFQTHTTPVLLGYNERAELATDEYIPVSSVLEGLVILKKNPNAGIMPMDTT</sequence>
<dbReference type="GO" id="GO:0005634">
    <property type="term" value="C:nucleus"/>
    <property type="evidence" value="ECO:0007669"/>
    <property type="project" value="TreeGrafter"/>
</dbReference>
<evidence type="ECO:0000256" key="1">
    <source>
        <dbReference type="ARBA" id="ARBA00005460"/>
    </source>
</evidence>
<evidence type="ECO:0008006" key="8">
    <source>
        <dbReference type="Google" id="ProtNLM"/>
    </source>
</evidence>
<evidence type="ECO:0000259" key="5">
    <source>
        <dbReference type="Pfam" id="PF17781"/>
    </source>
</evidence>
<keyword evidence="2" id="KW-0677">Repeat</keyword>
<name>A0A0H5R5N8_9EUKA</name>
<dbReference type="InterPro" id="IPR016024">
    <property type="entry name" value="ARM-type_fold"/>
</dbReference>
<dbReference type="InterPro" id="IPR040892">
    <property type="entry name" value="RPN1_N"/>
</dbReference>
<evidence type="ECO:0000256" key="2">
    <source>
        <dbReference type="ARBA" id="ARBA00022737"/>
    </source>
</evidence>
<dbReference type="GO" id="GO:0030234">
    <property type="term" value="F:enzyme regulator activity"/>
    <property type="evidence" value="ECO:0007669"/>
    <property type="project" value="InterPro"/>
</dbReference>
<reference evidence="7" key="1">
    <citation type="submission" date="2015-04" db="EMBL/GenBank/DDBJ databases">
        <title>The genome sequence of the plant pathogenic Rhizarian Plasmodiophora brassicae reveals insights in its biotrophic life cycle and the origin of chitin synthesis.</title>
        <authorList>
            <person name="Schwelm A."/>
            <person name="Fogelqvist J."/>
            <person name="Knaust A."/>
            <person name="Julke S."/>
            <person name="Lilja T."/>
            <person name="Dhandapani V."/>
            <person name="Bonilla-Rosso G."/>
            <person name="Karlsson M."/>
            <person name="Shevchenko A."/>
            <person name="Choi S.R."/>
            <person name="Kim H.G."/>
            <person name="Park J.Y."/>
            <person name="Lim Y.P."/>
            <person name="Ludwig-Muller J."/>
            <person name="Dixelius C."/>
        </authorList>
    </citation>
    <scope>NUCLEOTIDE SEQUENCE</scope>
    <source>
        <tissue evidence="7">Potato root galls</tissue>
    </source>
</reference>
<feature type="compositionally biased region" description="Basic and acidic residues" evidence="4">
    <location>
        <begin position="45"/>
        <end position="68"/>
    </location>
</feature>
<evidence type="ECO:0000259" key="6">
    <source>
        <dbReference type="Pfam" id="PF18051"/>
    </source>
</evidence>
<dbReference type="SUPFAM" id="SSF48371">
    <property type="entry name" value="ARM repeat"/>
    <property type="match status" value="1"/>
</dbReference>
<dbReference type="PANTHER" id="PTHR10943:SF1">
    <property type="entry name" value="26S PROTEASOME NON-ATPASE REGULATORY SUBUNIT 2"/>
    <property type="match status" value="1"/>
</dbReference>
<proteinExistence type="inferred from homology"/>
<feature type="compositionally biased region" description="Acidic residues" evidence="4">
    <location>
        <begin position="69"/>
        <end position="78"/>
    </location>
</feature>